<gene>
    <name evidence="3" type="ORF">A9Q84_14885</name>
</gene>
<evidence type="ECO:0000256" key="1">
    <source>
        <dbReference type="SAM" id="Phobius"/>
    </source>
</evidence>
<name>A0A1Y5FAX2_9BACT</name>
<proteinExistence type="predicted"/>
<organism evidence="3 4">
    <name type="scientific">Halobacteriovorax marinus</name>
    <dbReference type="NCBI Taxonomy" id="97084"/>
    <lineage>
        <taxon>Bacteria</taxon>
        <taxon>Pseudomonadati</taxon>
        <taxon>Bdellovibrionota</taxon>
        <taxon>Bacteriovoracia</taxon>
        <taxon>Bacteriovoracales</taxon>
        <taxon>Halobacteriovoraceae</taxon>
        <taxon>Halobacteriovorax</taxon>
    </lineage>
</organism>
<accession>A0A1Y5FAX2</accession>
<reference evidence="4" key="1">
    <citation type="journal article" date="2017" name="Proc. Natl. Acad. Sci. U.S.A.">
        <title>Simulation of Deepwater Horizon oil plume reveals substrate specialization within a complex community of hydrocarbon-degraders.</title>
        <authorList>
            <person name="Hu P."/>
            <person name="Dubinsky E.A."/>
            <person name="Probst A.J."/>
            <person name="Wang J."/>
            <person name="Sieber C.M.K."/>
            <person name="Tom L.M."/>
            <person name="Gardinali P."/>
            <person name="Banfield J.F."/>
            <person name="Atlas R.M."/>
            <person name="Andersen G.L."/>
        </authorList>
    </citation>
    <scope>NUCLEOTIDE SEQUENCE [LARGE SCALE GENOMIC DNA]</scope>
</reference>
<keyword evidence="1" id="KW-1133">Transmembrane helix</keyword>
<feature type="transmembrane region" description="Helical" evidence="1">
    <location>
        <begin position="109"/>
        <end position="128"/>
    </location>
</feature>
<sequence length="144" mass="15300">MFRVYALSIALALSFLSAVADRFGLWGAPGVAGVAWGNYANFLLYTKHLNAWAPEFLISILGAVATALEVALALCLLIGFKRRYAALASGGLLSLFAISMIFADGLKGPFDYGVFSAAAGAFLLAGILKEEDTLKSQSSYNHEK</sequence>
<evidence type="ECO:0008006" key="5">
    <source>
        <dbReference type="Google" id="ProtNLM"/>
    </source>
</evidence>
<keyword evidence="1" id="KW-0472">Membrane</keyword>
<feature type="transmembrane region" description="Helical" evidence="1">
    <location>
        <begin position="84"/>
        <end position="103"/>
    </location>
</feature>
<comment type="caution">
    <text evidence="3">The sequence shown here is derived from an EMBL/GenBank/DDBJ whole genome shotgun (WGS) entry which is preliminary data.</text>
</comment>
<keyword evidence="1" id="KW-0812">Transmembrane</keyword>
<dbReference type="Proteomes" id="UP000196531">
    <property type="component" value="Unassembled WGS sequence"/>
</dbReference>
<evidence type="ECO:0000256" key="2">
    <source>
        <dbReference type="SAM" id="SignalP"/>
    </source>
</evidence>
<protein>
    <recommendedName>
        <fullName evidence="5">DoxX family protein</fullName>
    </recommendedName>
</protein>
<evidence type="ECO:0000313" key="3">
    <source>
        <dbReference type="EMBL" id="OUR95784.1"/>
    </source>
</evidence>
<feature type="signal peptide" evidence="2">
    <location>
        <begin position="1"/>
        <end position="20"/>
    </location>
</feature>
<feature type="chain" id="PRO_5012712102" description="DoxX family protein" evidence="2">
    <location>
        <begin position="21"/>
        <end position="144"/>
    </location>
</feature>
<feature type="transmembrane region" description="Helical" evidence="1">
    <location>
        <begin position="56"/>
        <end position="77"/>
    </location>
</feature>
<dbReference type="AlphaFoldDB" id="A0A1Y5FAX2"/>
<keyword evidence="2" id="KW-0732">Signal</keyword>
<evidence type="ECO:0000313" key="4">
    <source>
        <dbReference type="Proteomes" id="UP000196531"/>
    </source>
</evidence>
<dbReference type="EMBL" id="MAAO01000007">
    <property type="protein sequence ID" value="OUR95784.1"/>
    <property type="molecule type" value="Genomic_DNA"/>
</dbReference>